<dbReference type="KEGG" id="paa:Paes_1959"/>
<evidence type="ECO:0000256" key="1">
    <source>
        <dbReference type="SAM" id="MobiDB-lite"/>
    </source>
</evidence>
<evidence type="ECO:0000313" key="2">
    <source>
        <dbReference type="EMBL" id="ACF46971.1"/>
    </source>
</evidence>
<feature type="compositionally biased region" description="Basic and acidic residues" evidence="1">
    <location>
        <begin position="515"/>
        <end position="538"/>
    </location>
</feature>
<reference evidence="2" key="1">
    <citation type="submission" date="2008-06" db="EMBL/GenBank/DDBJ databases">
        <title>Complete sequence of chromosome of Prosthecochloris aestuarii DSM 271.</title>
        <authorList>
            <consortium name="US DOE Joint Genome Institute"/>
            <person name="Lucas S."/>
            <person name="Copeland A."/>
            <person name="Lapidus A."/>
            <person name="Glavina del Rio T."/>
            <person name="Dalin E."/>
            <person name="Tice H."/>
            <person name="Bruce D."/>
            <person name="Goodwin L."/>
            <person name="Pitluck S."/>
            <person name="Schmutz J."/>
            <person name="Larimer F."/>
            <person name="Land M."/>
            <person name="Hauser L."/>
            <person name="Kyrpides N."/>
            <person name="Anderson I."/>
            <person name="Liu Z."/>
            <person name="Li T."/>
            <person name="Zhao F."/>
            <person name="Overmann J."/>
            <person name="Bryant D.A."/>
            <person name="Richardson P."/>
        </authorList>
    </citation>
    <scope>NUCLEOTIDE SEQUENCE [LARGE SCALE GENOMIC DNA]</scope>
    <source>
        <strain evidence="2">DSM 271</strain>
    </source>
</reference>
<proteinExistence type="predicted"/>
<dbReference type="eggNOG" id="ENOG502ZBQG">
    <property type="taxonomic scope" value="Bacteria"/>
</dbReference>
<dbReference type="HOGENOM" id="CLU_025856_0_0_10"/>
<dbReference type="AlphaFoldDB" id="B4S525"/>
<accession>B4S525</accession>
<protein>
    <submittedName>
        <fullName evidence="2">Uncharacterized protein</fullName>
    </submittedName>
</protein>
<dbReference type="Proteomes" id="UP000002725">
    <property type="component" value="Chromosome"/>
</dbReference>
<dbReference type="STRING" id="290512.Paes_1959"/>
<feature type="compositionally biased region" description="Basic and acidic residues" evidence="1">
    <location>
        <begin position="547"/>
        <end position="564"/>
    </location>
</feature>
<organism evidence="2 3">
    <name type="scientific">Prosthecochloris aestuarii (strain DSM 271 / SK 413)</name>
    <dbReference type="NCBI Taxonomy" id="290512"/>
    <lineage>
        <taxon>Bacteria</taxon>
        <taxon>Pseudomonadati</taxon>
        <taxon>Chlorobiota</taxon>
        <taxon>Chlorobiia</taxon>
        <taxon>Chlorobiales</taxon>
        <taxon>Chlorobiaceae</taxon>
        <taxon>Prosthecochloris</taxon>
    </lineage>
</organism>
<sequence length="564" mass="60510">MGNISTYVSGHTELTDVSEFFQKQLLSPGERPIAFFDGVFYESHQERVGNIVYQDYLIYSDRAVYLWARGATKDFLDRFPLGAVTINSRNKDSDFATLNLRIRRESKEPVYVIFDMVEIDEAEKISTLHTIIESTIENYLGSNFRDEIPDDVASSIYSTAQATCPPRSIALGGPSAGEGSVPGPDSNIGYGQDLLEQYKASIGYPPGAGARPGAASSQGAAAGGYAGSNAAQEAMKNLEGVLPTDPESLKRVAANLKGMIGDAPFKFRDQVMKDLQHIPNDVATVLTAVNELISNISDNPQAEKFVMNAIQTAVKNDGIIGSFGKLLKLSSSFGPMGKKPQSSGGGTSSGKEDSGSFGGSGDDTVIRRKKIKIQTEGQPSSGPDNDDILKDAVGNMDLPSGVDDDAVVQRKRIRVKIDDSVRSPLTTGPDPEPRKEDISGEQPHEHQSPSVRSRKIGIKAEEPEPEILIDEDLLAGALKDAEEDTSADVAAREKPAREAGVIDTTASKNPAEKAGPPEDIYKTLESEPQHGASLEKGHPKPGGIKPADTDEPVKKQEIKVKSSQ</sequence>
<evidence type="ECO:0000313" key="3">
    <source>
        <dbReference type="Proteomes" id="UP000002725"/>
    </source>
</evidence>
<feature type="compositionally biased region" description="Acidic residues" evidence="1">
    <location>
        <begin position="463"/>
        <end position="473"/>
    </location>
</feature>
<name>B4S525_PROA2</name>
<dbReference type="EMBL" id="CP001108">
    <property type="protein sequence ID" value="ACF46971.1"/>
    <property type="molecule type" value="Genomic_DNA"/>
</dbReference>
<gene>
    <name evidence="2" type="ordered locus">Paes_1959</name>
</gene>
<feature type="region of interest" description="Disordered" evidence="1">
    <location>
        <begin position="334"/>
        <end position="564"/>
    </location>
</feature>
<keyword evidence="3" id="KW-1185">Reference proteome</keyword>
<dbReference type="RefSeq" id="WP_012506504.1">
    <property type="nucleotide sequence ID" value="NC_011059.1"/>
</dbReference>
<feature type="compositionally biased region" description="Basic and acidic residues" evidence="1">
    <location>
        <begin position="431"/>
        <end position="447"/>
    </location>
</feature>